<dbReference type="RefSeq" id="XP_022632643.1">
    <property type="nucleotide sequence ID" value="XM_022776922.1"/>
</dbReference>
<feature type="domain" description="C2H2-type" evidence="2">
    <location>
        <begin position="150"/>
        <end position="174"/>
    </location>
</feature>
<dbReference type="GeneID" id="106780287"/>
<dbReference type="GO" id="GO:0008270">
    <property type="term" value="F:zinc ion binding"/>
    <property type="evidence" value="ECO:0007669"/>
    <property type="project" value="InterPro"/>
</dbReference>
<gene>
    <name evidence="5" type="primary">LOC106780287</name>
</gene>
<feature type="compositionally biased region" description="Basic and acidic residues" evidence="1">
    <location>
        <begin position="283"/>
        <end position="297"/>
    </location>
</feature>
<protein>
    <submittedName>
        <fullName evidence="5">Uncharacterized protein LOC106780287 isoform X1</fullName>
    </submittedName>
</protein>
<feature type="domain" description="U1-type" evidence="3">
    <location>
        <begin position="147"/>
        <end position="181"/>
    </location>
</feature>
<name>A0A3Q0EL50_VIGRR</name>
<proteinExistence type="predicted"/>
<dbReference type="Proteomes" id="UP000087766">
    <property type="component" value="Unplaced"/>
</dbReference>
<dbReference type="PANTHER" id="PTHR47487:SF3">
    <property type="entry name" value="GLUTENIN, HIGH MOLECULAR WEIGHT SUBUNIT 12-LIKE"/>
    <property type="match status" value="1"/>
</dbReference>
<keyword evidence="4" id="KW-1185">Reference proteome</keyword>
<dbReference type="Pfam" id="PF12874">
    <property type="entry name" value="zf-met"/>
    <property type="match status" value="2"/>
</dbReference>
<dbReference type="AlphaFoldDB" id="A0A3Q0EL50"/>
<dbReference type="SMART" id="SM00355">
    <property type="entry name" value="ZnF_C2H2"/>
    <property type="match status" value="2"/>
</dbReference>
<feature type="domain" description="U1-type" evidence="3">
    <location>
        <begin position="303"/>
        <end position="337"/>
    </location>
</feature>
<dbReference type="GO" id="GO:0003676">
    <property type="term" value="F:nucleic acid binding"/>
    <property type="evidence" value="ECO:0007669"/>
    <property type="project" value="InterPro"/>
</dbReference>
<reference evidence="5" key="1">
    <citation type="submission" date="2025-08" db="UniProtKB">
        <authorList>
            <consortium name="RefSeq"/>
        </authorList>
    </citation>
    <scope>IDENTIFICATION</scope>
    <source>
        <tissue evidence="5">Leaf</tissue>
    </source>
</reference>
<dbReference type="Gene3D" id="3.30.160.60">
    <property type="entry name" value="Classic Zinc Finger"/>
    <property type="match status" value="2"/>
</dbReference>
<dbReference type="OrthoDB" id="434647at2759"/>
<evidence type="ECO:0000259" key="2">
    <source>
        <dbReference type="SMART" id="SM00355"/>
    </source>
</evidence>
<dbReference type="InterPro" id="IPR003604">
    <property type="entry name" value="Matrin/U1-like-C_Znf_C2H2"/>
</dbReference>
<dbReference type="PANTHER" id="PTHR47487">
    <property type="entry name" value="OS06G0651300 PROTEIN-RELATED"/>
    <property type="match status" value="1"/>
</dbReference>
<dbReference type="InterPro" id="IPR013087">
    <property type="entry name" value="Znf_C2H2_type"/>
</dbReference>
<dbReference type="SUPFAM" id="SSF57667">
    <property type="entry name" value="beta-beta-alpha zinc fingers"/>
    <property type="match status" value="2"/>
</dbReference>
<evidence type="ECO:0000256" key="1">
    <source>
        <dbReference type="SAM" id="MobiDB-lite"/>
    </source>
</evidence>
<evidence type="ECO:0000313" key="5">
    <source>
        <dbReference type="RefSeq" id="XP_022632643.1"/>
    </source>
</evidence>
<dbReference type="STRING" id="3916.A0A3Q0EL50"/>
<organism evidence="4 5">
    <name type="scientific">Vigna radiata var. radiata</name>
    <name type="common">Mung bean</name>
    <name type="synonym">Phaseolus aureus</name>
    <dbReference type="NCBI Taxonomy" id="3916"/>
    <lineage>
        <taxon>Eukaryota</taxon>
        <taxon>Viridiplantae</taxon>
        <taxon>Streptophyta</taxon>
        <taxon>Embryophyta</taxon>
        <taxon>Tracheophyta</taxon>
        <taxon>Spermatophyta</taxon>
        <taxon>Magnoliopsida</taxon>
        <taxon>eudicotyledons</taxon>
        <taxon>Gunneridae</taxon>
        <taxon>Pentapetalae</taxon>
        <taxon>rosids</taxon>
        <taxon>fabids</taxon>
        <taxon>Fabales</taxon>
        <taxon>Fabaceae</taxon>
        <taxon>Papilionoideae</taxon>
        <taxon>50 kb inversion clade</taxon>
        <taxon>NPAAA clade</taxon>
        <taxon>indigoferoid/millettioid clade</taxon>
        <taxon>Phaseoleae</taxon>
        <taxon>Vigna</taxon>
    </lineage>
</organism>
<dbReference type="InterPro" id="IPR036236">
    <property type="entry name" value="Znf_C2H2_sf"/>
</dbReference>
<sequence>MGTLRERVIITSWFLSFFLSSFFSSYPICSKDQFRAESANFMRNCMIPLRPMHFTMCSSVPSQGRRGRRPFRGYYRDRFNHHHRGRGRGRGHGGQISSHFSQATIANVAEVPPTDGATSVIQPSTVSGQSSLPNVAQVPSAPLQAPQRKLWCEICKAECNTPKMLEQHKNGKRHRMNMIVHEELQRLKALNGQQCGNISTSESNLTIEHEKSQKYEIKRLPSENVGSEAIIDKHKDETELQSNVEGVSEVQTEEPQEESRENSFIQGGGIKRTMSVGRGGKFMRSEDGSKKLVEPPKPKHKPVTSIICELCNVKCDSQVVYNSHLTGKKHLSNFKRVHGYQALNGEAGITSFHSPGINALSNANNFAVQHANNFAVQQGVGVTPGIGDPRNLLAHLLVTVLSNVLVPPTEPLSGAVADQIQAPTFVGGSSHQATFQNLTEARVSDSMAYFETSKNHSGRTKGQIPSVTLQLGEDAGLSNNANTESVGGSSAKEVTVVKPPQDSAVITPAGNPVAINKQIPS</sequence>
<evidence type="ECO:0000259" key="3">
    <source>
        <dbReference type="SMART" id="SM00451"/>
    </source>
</evidence>
<accession>A0A3Q0EL50</accession>
<dbReference type="SMART" id="SM00451">
    <property type="entry name" value="ZnF_U1"/>
    <property type="match status" value="2"/>
</dbReference>
<feature type="domain" description="C2H2-type" evidence="2">
    <location>
        <begin position="306"/>
        <end position="330"/>
    </location>
</feature>
<evidence type="ECO:0000313" key="4">
    <source>
        <dbReference type="Proteomes" id="UP000087766"/>
    </source>
</evidence>
<feature type="region of interest" description="Disordered" evidence="1">
    <location>
        <begin position="239"/>
        <end position="298"/>
    </location>
</feature>